<evidence type="ECO:0000313" key="2">
    <source>
        <dbReference type="EMBL" id="ATZ22164.1"/>
    </source>
</evidence>
<name>A0A2K8P5Z1_STRLA</name>
<feature type="domain" description="Novel STAND NTPase 1" evidence="1">
    <location>
        <begin position="36"/>
        <end position="202"/>
    </location>
</feature>
<accession>A0A2K8P5Z1</accession>
<dbReference type="Pfam" id="PF20703">
    <property type="entry name" value="nSTAND1"/>
    <property type="match status" value="1"/>
</dbReference>
<dbReference type="Proteomes" id="UP000231791">
    <property type="component" value="Chromosome"/>
</dbReference>
<dbReference type="InterPro" id="IPR049052">
    <property type="entry name" value="nSTAND1"/>
</dbReference>
<sequence>MWPVWTGWRDTQDLPTEFERAGLPGATSGGIAAAVARKLASEPHHQRVLLVIDQFEELLVQGGDGRPQDFPALLDDITTAAGEHGPLSVILVMRDDFHHRLAALVPKLPAAATPGLLNVTGELTTDLHDIIVEPARVVGLHFQPGLPEQIVSDVLASSPDGKETLRAPVTVLPLLELTLDQLWRRRKDGFLSHEAYRRIGGVLTRGPRRLPSRDMPMWSAAAKRRASIRPSKRG</sequence>
<gene>
    <name evidence="2" type="ORF">SLAV_01175</name>
</gene>
<protein>
    <recommendedName>
        <fullName evidence="1">Novel STAND NTPase 1 domain-containing protein</fullName>
    </recommendedName>
</protein>
<dbReference type="KEGG" id="slx:SLAV_01175"/>
<dbReference type="AlphaFoldDB" id="A0A2K8P5Z1"/>
<dbReference type="EMBL" id="CP024985">
    <property type="protein sequence ID" value="ATZ22164.1"/>
    <property type="molecule type" value="Genomic_DNA"/>
</dbReference>
<evidence type="ECO:0000313" key="3">
    <source>
        <dbReference type="Proteomes" id="UP000231791"/>
    </source>
</evidence>
<evidence type="ECO:0000259" key="1">
    <source>
        <dbReference type="Pfam" id="PF20703"/>
    </source>
</evidence>
<keyword evidence="3" id="KW-1185">Reference proteome</keyword>
<proteinExistence type="predicted"/>
<organism evidence="2 3">
    <name type="scientific">Streptomyces lavendulae subsp. lavendulae</name>
    <dbReference type="NCBI Taxonomy" id="58340"/>
    <lineage>
        <taxon>Bacteria</taxon>
        <taxon>Bacillati</taxon>
        <taxon>Actinomycetota</taxon>
        <taxon>Actinomycetes</taxon>
        <taxon>Kitasatosporales</taxon>
        <taxon>Streptomycetaceae</taxon>
        <taxon>Streptomyces</taxon>
    </lineage>
</organism>
<reference evidence="2 3" key="1">
    <citation type="submission" date="2017-11" db="EMBL/GenBank/DDBJ databases">
        <title>Complete genome sequence of Streptomyces lavendulae subsp. lavendulae CCM 3239 (formerly 'Streptomyces aureofaciens CCM 3239'), the producer of the angucycline-type antibiotic auricin.</title>
        <authorList>
            <person name="Busche T."/>
            <person name="Novakova R."/>
            <person name="Al'Dilaimi A."/>
            <person name="Homerova D."/>
            <person name="Feckova L."/>
            <person name="Rezuchova B."/>
            <person name="Mingyar E."/>
            <person name="Csolleiova D."/>
            <person name="Bekeova C."/>
            <person name="Winkler A."/>
            <person name="Sevcikova B."/>
            <person name="Kalinowski J."/>
            <person name="Kormanec J."/>
            <person name="Ruckert C."/>
        </authorList>
    </citation>
    <scope>NUCLEOTIDE SEQUENCE [LARGE SCALE GENOMIC DNA]</scope>
    <source>
        <strain evidence="2 3">CCM 3239</strain>
    </source>
</reference>